<evidence type="ECO:0000256" key="2">
    <source>
        <dbReference type="SAM" id="Phobius"/>
    </source>
</evidence>
<evidence type="ECO:0008006" key="5">
    <source>
        <dbReference type="Google" id="ProtNLM"/>
    </source>
</evidence>
<feature type="transmembrane region" description="Helical" evidence="2">
    <location>
        <begin position="296"/>
        <end position="319"/>
    </location>
</feature>
<reference evidence="3 4" key="1">
    <citation type="submission" date="2016-05" db="EMBL/GenBank/DDBJ databases">
        <title>Complete genome sequence of Rathayibacter tritici NCPPB 1953.</title>
        <authorList>
            <person name="Park J."/>
            <person name="Lee H.-H."/>
            <person name="Lee S.-W."/>
            <person name="Seo Y.-S."/>
        </authorList>
    </citation>
    <scope>NUCLEOTIDE SEQUENCE [LARGE SCALE GENOMIC DNA]</scope>
    <source>
        <strain evidence="3 4">NCPPB 1953</strain>
    </source>
</reference>
<protein>
    <recommendedName>
        <fullName evidence="5">Mycothiol biosynthesis protein</fullName>
    </recommendedName>
</protein>
<keyword evidence="1" id="KW-0862">Zinc</keyword>
<organism evidence="3 4">
    <name type="scientific">Rathayibacter tritici</name>
    <dbReference type="NCBI Taxonomy" id="33888"/>
    <lineage>
        <taxon>Bacteria</taxon>
        <taxon>Bacillati</taxon>
        <taxon>Actinomycetota</taxon>
        <taxon>Actinomycetes</taxon>
        <taxon>Micrococcales</taxon>
        <taxon>Microbacteriaceae</taxon>
        <taxon>Rathayibacter</taxon>
    </lineage>
</organism>
<dbReference type="PANTHER" id="PTHR12993:SF26">
    <property type="entry name" value="1D-MYO-INOSITOL 2-ACETAMIDO-2-DEOXY-ALPHA-D-GLUCOPYRANOSIDE DEACETYLASE"/>
    <property type="match status" value="1"/>
</dbReference>
<keyword evidence="2" id="KW-0472">Membrane</keyword>
<evidence type="ECO:0000313" key="3">
    <source>
        <dbReference type="EMBL" id="AND16908.1"/>
    </source>
</evidence>
<proteinExistence type="predicted"/>
<feature type="transmembrane region" description="Helical" evidence="2">
    <location>
        <begin position="357"/>
        <end position="377"/>
    </location>
</feature>
<feature type="transmembrane region" description="Helical" evidence="2">
    <location>
        <begin position="326"/>
        <end position="345"/>
    </location>
</feature>
<dbReference type="Proteomes" id="UP000077071">
    <property type="component" value="Chromosome"/>
</dbReference>
<keyword evidence="2" id="KW-0812">Transmembrane</keyword>
<dbReference type="Pfam" id="PF02585">
    <property type="entry name" value="PIG-L"/>
    <property type="match status" value="1"/>
</dbReference>
<dbReference type="SUPFAM" id="SSF102588">
    <property type="entry name" value="LmbE-like"/>
    <property type="match status" value="1"/>
</dbReference>
<evidence type="ECO:0000313" key="4">
    <source>
        <dbReference type="Proteomes" id="UP000077071"/>
    </source>
</evidence>
<sequence length="401" mass="41200">MDAGRDTVAERVVAVHAHPDDETITMGGTLARLAAQGAWVTVVTATRGECGEVIPEDLAPLEGSAELAAHRTTELVVALTALGVADHRFLGEAGARAPGLAPRIYRDSGMQWGPGRVPIPLEPVHPDSFTAAAEDEEVADLVAVLREVDAGVVLSYDAGGGYGHPDHVRTARVAERAAELLGLRLLAVLPDAAPPLPGDIAIELTAEDFARKRAAFEAHATQLVVEGEQARLSSGPSFPIGRVERFRPSAQPAGPAVPVPERPTLASRALSGVVGVLVGAVVGAITTVAHQSTVSLGSVVVPLGLAASLTGVLLLLLGLRLVLIDRFVAFCTAMGLLGMIGLLALRSAGGSVLVPANGLGVAWTFLPALIALVVIAWPRLRAAAPAAEQPADADPPSAPVR</sequence>
<dbReference type="GO" id="GO:0016811">
    <property type="term" value="F:hydrolase activity, acting on carbon-nitrogen (but not peptide) bonds, in linear amides"/>
    <property type="evidence" value="ECO:0007669"/>
    <property type="project" value="TreeGrafter"/>
</dbReference>
<keyword evidence="2" id="KW-1133">Transmembrane helix</keyword>
<feature type="transmembrane region" description="Helical" evidence="2">
    <location>
        <begin position="269"/>
        <end position="290"/>
    </location>
</feature>
<dbReference type="STRING" id="33888.A6122_1777"/>
<dbReference type="GO" id="GO:0016137">
    <property type="term" value="P:glycoside metabolic process"/>
    <property type="evidence" value="ECO:0007669"/>
    <property type="project" value="UniProtKB-ARBA"/>
</dbReference>
<dbReference type="AlphaFoldDB" id="A0A160KUF2"/>
<dbReference type="EMBL" id="CP015515">
    <property type="protein sequence ID" value="AND16908.1"/>
    <property type="molecule type" value="Genomic_DNA"/>
</dbReference>
<dbReference type="Gene3D" id="3.40.50.10320">
    <property type="entry name" value="LmbE-like"/>
    <property type="match status" value="1"/>
</dbReference>
<dbReference type="PATRIC" id="fig|33888.3.peg.1958"/>
<dbReference type="InterPro" id="IPR003737">
    <property type="entry name" value="GlcNAc_PI_deacetylase-related"/>
</dbReference>
<dbReference type="PANTHER" id="PTHR12993">
    <property type="entry name" value="N-ACETYLGLUCOSAMINYL-PHOSPHATIDYLINOSITOL DE-N-ACETYLASE-RELATED"/>
    <property type="match status" value="1"/>
</dbReference>
<dbReference type="RefSeq" id="WP_146085081.1">
    <property type="nucleotide sequence ID" value="NZ_PSWT01000045.1"/>
</dbReference>
<accession>A0A160KUF2</accession>
<dbReference type="InterPro" id="IPR024078">
    <property type="entry name" value="LmbE-like_dom_sf"/>
</dbReference>
<keyword evidence="4" id="KW-1185">Reference proteome</keyword>
<gene>
    <name evidence="3" type="ORF">A6122_1777</name>
</gene>
<evidence type="ECO:0000256" key="1">
    <source>
        <dbReference type="ARBA" id="ARBA00022833"/>
    </source>
</evidence>
<dbReference type="KEGG" id="rtn:A6122_1777"/>
<name>A0A160KUF2_9MICO</name>